<accession>A0A392R7N6</accession>
<comment type="caution">
    <text evidence="1">The sequence shown here is derived from an EMBL/GenBank/DDBJ whole genome shotgun (WGS) entry which is preliminary data.</text>
</comment>
<sequence length="76" mass="8630">SPEDVIVHLEKVGFMNGYYVWRHHGEKEPPNINTEFGINMDASSSGAREECDNFGLMQDMVVDAFGVIEKLKKEEL</sequence>
<feature type="non-terminal residue" evidence="1">
    <location>
        <position position="1"/>
    </location>
</feature>
<keyword evidence="2" id="KW-1185">Reference proteome</keyword>
<proteinExistence type="predicted"/>
<reference evidence="1 2" key="1">
    <citation type="journal article" date="2018" name="Front. Plant Sci.">
        <title>Red Clover (Trifolium pratense) and Zigzag Clover (T. medium) - A Picture of Genomic Similarities and Differences.</title>
        <authorList>
            <person name="Dluhosova J."/>
            <person name="Istvanek J."/>
            <person name="Nedelnik J."/>
            <person name="Repkova J."/>
        </authorList>
    </citation>
    <scope>NUCLEOTIDE SEQUENCE [LARGE SCALE GENOMIC DNA]</scope>
    <source>
        <strain evidence="2">cv. 10/8</strain>
        <tissue evidence="1">Leaf</tissue>
    </source>
</reference>
<evidence type="ECO:0000313" key="1">
    <source>
        <dbReference type="EMBL" id="MCI32112.1"/>
    </source>
</evidence>
<dbReference type="EMBL" id="LXQA010192808">
    <property type="protein sequence ID" value="MCI32112.1"/>
    <property type="molecule type" value="Genomic_DNA"/>
</dbReference>
<dbReference type="Proteomes" id="UP000265520">
    <property type="component" value="Unassembled WGS sequence"/>
</dbReference>
<evidence type="ECO:0000313" key="2">
    <source>
        <dbReference type="Proteomes" id="UP000265520"/>
    </source>
</evidence>
<organism evidence="1 2">
    <name type="scientific">Trifolium medium</name>
    <dbReference type="NCBI Taxonomy" id="97028"/>
    <lineage>
        <taxon>Eukaryota</taxon>
        <taxon>Viridiplantae</taxon>
        <taxon>Streptophyta</taxon>
        <taxon>Embryophyta</taxon>
        <taxon>Tracheophyta</taxon>
        <taxon>Spermatophyta</taxon>
        <taxon>Magnoliopsida</taxon>
        <taxon>eudicotyledons</taxon>
        <taxon>Gunneridae</taxon>
        <taxon>Pentapetalae</taxon>
        <taxon>rosids</taxon>
        <taxon>fabids</taxon>
        <taxon>Fabales</taxon>
        <taxon>Fabaceae</taxon>
        <taxon>Papilionoideae</taxon>
        <taxon>50 kb inversion clade</taxon>
        <taxon>NPAAA clade</taxon>
        <taxon>Hologalegina</taxon>
        <taxon>IRL clade</taxon>
        <taxon>Trifolieae</taxon>
        <taxon>Trifolium</taxon>
    </lineage>
</organism>
<evidence type="ECO:0008006" key="3">
    <source>
        <dbReference type="Google" id="ProtNLM"/>
    </source>
</evidence>
<dbReference type="AlphaFoldDB" id="A0A392R7N6"/>
<name>A0A392R7N6_9FABA</name>
<protein>
    <recommendedName>
        <fullName evidence="3">Transposase-associated domain-containing protein</fullName>
    </recommendedName>
</protein>